<gene>
    <name evidence="1" type="ORF">CR513_31277</name>
</gene>
<reference evidence="1" key="1">
    <citation type="submission" date="2018-05" db="EMBL/GenBank/DDBJ databases">
        <title>Draft genome of Mucuna pruriens seed.</title>
        <authorList>
            <person name="Nnadi N.E."/>
            <person name="Vos R."/>
            <person name="Hasami M.H."/>
            <person name="Devisetty U.K."/>
            <person name="Aguiy J.C."/>
        </authorList>
    </citation>
    <scope>NUCLEOTIDE SEQUENCE [LARGE SCALE GENOMIC DNA]</scope>
    <source>
        <strain evidence="1">JCA_2017</strain>
    </source>
</reference>
<keyword evidence="2" id="KW-1185">Reference proteome</keyword>
<accession>A0A371GAA6</accession>
<proteinExistence type="predicted"/>
<dbReference type="AlphaFoldDB" id="A0A371GAA6"/>
<protein>
    <recommendedName>
        <fullName evidence="3">Reverse transcriptase domain-containing protein</fullName>
    </recommendedName>
</protein>
<feature type="non-terminal residue" evidence="1">
    <location>
        <position position="1"/>
    </location>
</feature>
<evidence type="ECO:0000313" key="2">
    <source>
        <dbReference type="Proteomes" id="UP000257109"/>
    </source>
</evidence>
<dbReference type="Proteomes" id="UP000257109">
    <property type="component" value="Unassembled WGS sequence"/>
</dbReference>
<dbReference type="EMBL" id="QJKJ01006274">
    <property type="protein sequence ID" value="RDX87283.1"/>
    <property type="molecule type" value="Genomic_DNA"/>
</dbReference>
<organism evidence="1 2">
    <name type="scientific">Mucuna pruriens</name>
    <name type="common">Velvet bean</name>
    <name type="synonym">Dolichos pruriens</name>
    <dbReference type="NCBI Taxonomy" id="157652"/>
    <lineage>
        <taxon>Eukaryota</taxon>
        <taxon>Viridiplantae</taxon>
        <taxon>Streptophyta</taxon>
        <taxon>Embryophyta</taxon>
        <taxon>Tracheophyta</taxon>
        <taxon>Spermatophyta</taxon>
        <taxon>Magnoliopsida</taxon>
        <taxon>eudicotyledons</taxon>
        <taxon>Gunneridae</taxon>
        <taxon>Pentapetalae</taxon>
        <taxon>rosids</taxon>
        <taxon>fabids</taxon>
        <taxon>Fabales</taxon>
        <taxon>Fabaceae</taxon>
        <taxon>Papilionoideae</taxon>
        <taxon>50 kb inversion clade</taxon>
        <taxon>NPAAA clade</taxon>
        <taxon>indigoferoid/millettioid clade</taxon>
        <taxon>Phaseoleae</taxon>
        <taxon>Mucuna</taxon>
    </lineage>
</organism>
<comment type="caution">
    <text evidence="1">The sequence shown here is derived from an EMBL/GenBank/DDBJ whole genome shotgun (WGS) entry which is preliminary data.</text>
</comment>
<evidence type="ECO:0000313" key="1">
    <source>
        <dbReference type="EMBL" id="RDX87283.1"/>
    </source>
</evidence>
<evidence type="ECO:0008006" key="3">
    <source>
        <dbReference type="Google" id="ProtNLM"/>
    </source>
</evidence>
<dbReference type="OrthoDB" id="778454at2759"/>
<name>A0A371GAA6_MUCPR</name>
<sequence length="197" mass="22821">MKHPTKDHSLFGIDMTKELVEEYFQPKSCNEDIDDFVENADVTSCLGSITEEADYEEVHNLPNSEDDNDDIVDLDFEAELFEVIDQVCNHENLECVNNAEVETDPMSLAENSSSPPPLMELKPLPNHLKYVYLDNEQQLPIIIANNLHQEQEDKLLNVLRQHKKVIEWKFSNLPGINPSICMHRILMEEEIKPIRKY</sequence>